<gene>
    <name evidence="1" type="ORF">GMARGA_LOCUS28895</name>
</gene>
<organism evidence="1 2">
    <name type="scientific">Gigaspora margarita</name>
    <dbReference type="NCBI Taxonomy" id="4874"/>
    <lineage>
        <taxon>Eukaryota</taxon>
        <taxon>Fungi</taxon>
        <taxon>Fungi incertae sedis</taxon>
        <taxon>Mucoromycota</taxon>
        <taxon>Glomeromycotina</taxon>
        <taxon>Glomeromycetes</taxon>
        <taxon>Diversisporales</taxon>
        <taxon>Gigasporaceae</taxon>
        <taxon>Gigaspora</taxon>
    </lineage>
</organism>
<evidence type="ECO:0000313" key="1">
    <source>
        <dbReference type="EMBL" id="CAG8825637.1"/>
    </source>
</evidence>
<comment type="caution">
    <text evidence="1">The sequence shown here is derived from an EMBL/GenBank/DDBJ whole genome shotgun (WGS) entry which is preliminary data.</text>
</comment>
<feature type="non-terminal residue" evidence="1">
    <location>
        <position position="41"/>
    </location>
</feature>
<evidence type="ECO:0000313" key="2">
    <source>
        <dbReference type="Proteomes" id="UP000789901"/>
    </source>
</evidence>
<proteinExistence type="predicted"/>
<keyword evidence="2" id="KW-1185">Reference proteome</keyword>
<dbReference type="Proteomes" id="UP000789901">
    <property type="component" value="Unassembled WGS sequence"/>
</dbReference>
<accession>A0ABN7WDH2</accession>
<sequence>MFLKKNIKKNRRNLVIYTNGSLLDIEHNSKMCAGWIQVDVD</sequence>
<protein>
    <submittedName>
        <fullName evidence="1">700_t:CDS:1</fullName>
    </submittedName>
</protein>
<name>A0ABN7WDH2_GIGMA</name>
<dbReference type="EMBL" id="CAJVQB010037855">
    <property type="protein sequence ID" value="CAG8825637.1"/>
    <property type="molecule type" value="Genomic_DNA"/>
</dbReference>
<reference evidence="1 2" key="1">
    <citation type="submission" date="2021-06" db="EMBL/GenBank/DDBJ databases">
        <authorList>
            <person name="Kallberg Y."/>
            <person name="Tangrot J."/>
            <person name="Rosling A."/>
        </authorList>
    </citation>
    <scope>NUCLEOTIDE SEQUENCE [LARGE SCALE GENOMIC DNA]</scope>
    <source>
        <strain evidence="1 2">120-4 pot B 10/14</strain>
    </source>
</reference>